<dbReference type="PANTHER" id="PTHR43072:SF23">
    <property type="entry name" value="UPF0039 PROTEIN C11D3.02C"/>
    <property type="match status" value="1"/>
</dbReference>
<dbReference type="EC" id="2.3.1.178" evidence="3 8"/>
<dbReference type="CDD" id="cd04301">
    <property type="entry name" value="NAT_SF"/>
    <property type="match status" value="1"/>
</dbReference>
<dbReference type="GO" id="GO:0033816">
    <property type="term" value="F:diaminobutyrate acetyltransferase activity"/>
    <property type="evidence" value="ECO:0007669"/>
    <property type="project" value="UniProtKB-EC"/>
</dbReference>
<evidence type="ECO:0000256" key="5">
    <source>
        <dbReference type="ARBA" id="ARBA00022679"/>
    </source>
</evidence>
<comment type="function">
    <text evidence="8">Catalyzes the acetylation of L-2,4-diaminobutyrate (DABA) to gamma-N-acetyl-alpha,gamma-diaminobutyric acid (ADABA) with acetyl coenzyme A.</text>
</comment>
<gene>
    <name evidence="8" type="primary">ectA</name>
    <name evidence="10" type="ORF">SKP52_15790</name>
</gene>
<feature type="domain" description="N-acetyltransferase" evidence="9">
    <location>
        <begin position="16"/>
        <end position="179"/>
    </location>
</feature>
<comment type="similarity">
    <text evidence="2 8">Belongs to the acetyltransferase family. EctA subfamily.</text>
</comment>
<accession>A0A0A7PJ57</accession>
<dbReference type="HOGENOM" id="CLU_111896_0_0_5"/>
<comment type="pathway">
    <text evidence="1 8">Amine and polyamine biosynthesis; ectoine biosynthesis; L-ectoine from L-aspartate 4-semialdehyde: step 2/3.</text>
</comment>
<keyword evidence="11" id="KW-1185">Reference proteome</keyword>
<dbReference type="KEGG" id="sphk:SKP52_15790"/>
<evidence type="ECO:0000256" key="3">
    <source>
        <dbReference type="ARBA" id="ARBA00012355"/>
    </source>
</evidence>
<dbReference type="AlphaFoldDB" id="A0A0A7PJ57"/>
<dbReference type="PANTHER" id="PTHR43072">
    <property type="entry name" value="N-ACETYLTRANSFERASE"/>
    <property type="match status" value="1"/>
</dbReference>
<evidence type="ECO:0000256" key="6">
    <source>
        <dbReference type="ARBA" id="ARBA00023315"/>
    </source>
</evidence>
<keyword evidence="5 8" id="KW-0808">Transferase</keyword>
<evidence type="ECO:0000313" key="11">
    <source>
        <dbReference type="Proteomes" id="UP000030907"/>
    </source>
</evidence>
<evidence type="ECO:0000259" key="9">
    <source>
        <dbReference type="PROSITE" id="PS51186"/>
    </source>
</evidence>
<evidence type="ECO:0000256" key="4">
    <source>
        <dbReference type="ARBA" id="ARBA00017935"/>
    </source>
</evidence>
<evidence type="ECO:0000256" key="2">
    <source>
        <dbReference type="ARBA" id="ARBA00010712"/>
    </source>
</evidence>
<dbReference type="STRING" id="1515612.SKP52_15790"/>
<dbReference type="EMBL" id="CP009122">
    <property type="protein sequence ID" value="AJA10035.1"/>
    <property type="molecule type" value="Genomic_DNA"/>
</dbReference>
<dbReference type="NCBIfam" id="TIGR02406">
    <property type="entry name" value="ectoine_EctA"/>
    <property type="match status" value="1"/>
</dbReference>
<dbReference type="InterPro" id="IPR012772">
    <property type="entry name" value="Ectoine_EctA"/>
</dbReference>
<dbReference type="Gene3D" id="3.40.630.30">
    <property type="match status" value="1"/>
</dbReference>
<evidence type="ECO:0000256" key="8">
    <source>
        <dbReference type="RuleBase" id="RU365045"/>
    </source>
</evidence>
<evidence type="ECO:0000313" key="10">
    <source>
        <dbReference type="EMBL" id="AJA10035.1"/>
    </source>
</evidence>
<proteinExistence type="inferred from homology"/>
<organism evidence="10 11">
    <name type="scientific">Sphingopyxis fribergensis</name>
    <dbReference type="NCBI Taxonomy" id="1515612"/>
    <lineage>
        <taxon>Bacteria</taxon>
        <taxon>Pseudomonadati</taxon>
        <taxon>Pseudomonadota</taxon>
        <taxon>Alphaproteobacteria</taxon>
        <taxon>Sphingomonadales</taxon>
        <taxon>Sphingomonadaceae</taxon>
        <taxon>Sphingopyxis</taxon>
    </lineage>
</organism>
<reference evidence="10 11" key="1">
    <citation type="journal article" date="2015" name="Int. J. Syst. Evol. Microbiol.">
        <title>Description of Sphingopyxis fribergensis sp. nov. - a soil bacterium with the ability to degrade styrene and phenylacetic acid.</title>
        <authorList>
            <person name="Oelschlagel M."/>
            <person name="Ruckert C."/>
            <person name="Kalinowski J."/>
            <person name="Schmidt G."/>
            <person name="Schlomann M."/>
            <person name="Tischler D."/>
        </authorList>
    </citation>
    <scope>NUCLEOTIDE SEQUENCE [LARGE SCALE GENOMIC DNA]</scope>
    <source>
        <strain evidence="10 11">Kp5.2</strain>
    </source>
</reference>
<dbReference type="InterPro" id="IPR000182">
    <property type="entry name" value="GNAT_dom"/>
</dbReference>
<dbReference type="GO" id="GO:0019491">
    <property type="term" value="P:ectoine biosynthetic process"/>
    <property type="evidence" value="ECO:0007669"/>
    <property type="project" value="UniProtKB-UniPathway"/>
</dbReference>
<dbReference type="Proteomes" id="UP000030907">
    <property type="component" value="Chromosome"/>
</dbReference>
<name>A0A0A7PJ57_9SPHN</name>
<evidence type="ECO:0000256" key="7">
    <source>
        <dbReference type="ARBA" id="ARBA00048924"/>
    </source>
</evidence>
<comment type="catalytic activity">
    <reaction evidence="7 8">
        <text>L-2,4-diaminobutanoate + acetyl-CoA = (2S)-4-acetamido-2-aminobutanoate + CoA + H(+)</text>
        <dbReference type="Rhea" id="RHEA:16901"/>
        <dbReference type="ChEBI" id="CHEBI:15378"/>
        <dbReference type="ChEBI" id="CHEBI:57287"/>
        <dbReference type="ChEBI" id="CHEBI:57288"/>
        <dbReference type="ChEBI" id="CHEBI:58761"/>
        <dbReference type="ChEBI" id="CHEBI:58929"/>
        <dbReference type="EC" id="2.3.1.178"/>
    </reaction>
</comment>
<keyword evidence="6 8" id="KW-0012">Acyltransferase</keyword>
<dbReference type="Pfam" id="PF00583">
    <property type="entry name" value="Acetyltransf_1"/>
    <property type="match status" value="1"/>
</dbReference>
<evidence type="ECO:0000256" key="1">
    <source>
        <dbReference type="ARBA" id="ARBA00004978"/>
    </source>
</evidence>
<sequence>MPLEKEAGAPPLSTGVVFRRPVATDGPAITALISRCPPLDRNSAYCNLIQSTHFADHCVIAEQEGRVVGWVSGHRPPSDRTSFFVWQVAVASEGRGKGLAKRMIQSLLDRRAQRGVTCLTTTVTDDNKASWALFHSLARDWDAPLERTALFEREAHFAGAYPTEYQARIGPFDLKKIQEAQG</sequence>
<protein>
    <recommendedName>
        <fullName evidence="4 8">L-2,4-diaminobutyric acid acetyltransferase</fullName>
        <shortName evidence="8">DABA acetyltransferase</shortName>
        <ecNumber evidence="3 8">2.3.1.178</ecNumber>
    </recommendedName>
</protein>
<dbReference type="PROSITE" id="PS51186">
    <property type="entry name" value="GNAT"/>
    <property type="match status" value="1"/>
</dbReference>
<dbReference type="InterPro" id="IPR016181">
    <property type="entry name" value="Acyl_CoA_acyltransferase"/>
</dbReference>
<dbReference type="UniPathway" id="UPA00067">
    <property type="reaction ID" value="UER00122"/>
</dbReference>
<dbReference type="SUPFAM" id="SSF55729">
    <property type="entry name" value="Acyl-CoA N-acyltransferases (Nat)"/>
    <property type="match status" value="1"/>
</dbReference>